<evidence type="ECO:0000259" key="13">
    <source>
        <dbReference type="Pfam" id="PF00593"/>
    </source>
</evidence>
<evidence type="ECO:0000259" key="14">
    <source>
        <dbReference type="Pfam" id="PF07715"/>
    </source>
</evidence>
<gene>
    <name evidence="15" type="ORF">SCH01S_25_00920</name>
</gene>
<protein>
    <submittedName>
        <fullName evidence="15">Putative TonB-dependent receptor</fullName>
    </submittedName>
</protein>
<comment type="similarity">
    <text evidence="11">Belongs to the TonB-dependent receptor family.</text>
</comment>
<feature type="domain" description="TonB-dependent receptor-like beta-barrel" evidence="13">
    <location>
        <begin position="339"/>
        <end position="835"/>
    </location>
</feature>
<evidence type="ECO:0000313" key="16">
    <source>
        <dbReference type="Proteomes" id="UP000033202"/>
    </source>
</evidence>
<evidence type="ECO:0000256" key="4">
    <source>
        <dbReference type="ARBA" id="ARBA00022496"/>
    </source>
</evidence>
<evidence type="ECO:0000256" key="1">
    <source>
        <dbReference type="ARBA" id="ARBA00004571"/>
    </source>
</evidence>
<keyword evidence="6" id="KW-0408">Iron</keyword>
<evidence type="ECO:0000256" key="5">
    <source>
        <dbReference type="ARBA" id="ARBA00022692"/>
    </source>
</evidence>
<dbReference type="PANTHER" id="PTHR32552">
    <property type="entry name" value="FERRICHROME IRON RECEPTOR-RELATED"/>
    <property type="match status" value="1"/>
</dbReference>
<name>A0A0E9MMV9_9SPHN</name>
<sequence>MRRKTFTPVMAALLGSSMLAAPALGQDQATPQATPQAATGGNEAIGDIIVTAQKREESLQNVPISVQALGTQKLEQMNISNFNDYTRLLPSVAFQTSIPGTATVYIRGVASGGDGNHSGSLPSVGFYLDEQPITTIGGTLDVHIYDIARIEALSGPQGTLYGASSEAGTVRIITNKPTTAGFEGGFDVEGNTVHKGGQGGKIEGFVNVPLSETVAVRAVGFYQHDAGYIDNIPGTRTFIKGSNPDGSINPNGLSISNSNLVKKDYNDVDTYGGRIALGIDLSDDWTTTLSIFGQDQKANGSFGYDQSLGDLKVQRFFPEFNKDKWIQAALTVQGKIGNWDLTYAGAYLDRKRNSSSDYTDYAEAYDQLYANYDLGDGNFLHGLSEVFYYQDNAGNTILPLQHIDGSDHFKRISQELRVSSPAENPFRIVGGLFYQRQSNMIHQDYKIDNLGAQVSVNGLPGTLWLTQQKRVDRDYAIFGEASWDILPTVTLTGGLRGYKFDNTLGGFFGFGRNPAADPDDGRPFTATPFNAAASSRTGVAGCYTTDGRTLREVINNSSDPVTLLPPITRGSPCTNLADFKNGTLVPKRTKDTGFLYRANVTWKPAEDKLFYATWSKGFRPGGINRRGTLPPYAPDFLVNYEVGFKTTWNNVFRWNGAFFWQDWKHFQFSFLGQNSFTEIHNGPNARIKGIETDFAWNPVAGLTLSGSGAYTDGKIRRNLCLFDDPTFTCTTPGPGGEANRVSSPKGTRLPITPRFKFSATGRYEFQAGTDVKPYFQATVTHSSSAASDIRQSVDGPNGFIFNPALQLGRLPAWTTADFAIGAKWQHFTTELFVQNAFDERAQITRFVQCGSCYPSADGFQGFSRSYAVVQTPRTIGIRAGYRF</sequence>
<keyword evidence="8 11" id="KW-0798">TonB box</keyword>
<evidence type="ECO:0000256" key="9">
    <source>
        <dbReference type="ARBA" id="ARBA00023136"/>
    </source>
</evidence>
<keyword evidence="4" id="KW-0410">Iron transport</keyword>
<keyword evidence="3" id="KW-1134">Transmembrane beta strand</keyword>
<organism evidence="15 16">
    <name type="scientific">Sphingomonas changbaiensis NBRC 104936</name>
    <dbReference type="NCBI Taxonomy" id="1219043"/>
    <lineage>
        <taxon>Bacteria</taxon>
        <taxon>Pseudomonadati</taxon>
        <taxon>Pseudomonadota</taxon>
        <taxon>Alphaproteobacteria</taxon>
        <taxon>Sphingomonadales</taxon>
        <taxon>Sphingomonadaceae</taxon>
        <taxon>Sphingomonas</taxon>
    </lineage>
</organism>
<dbReference type="Proteomes" id="UP000033202">
    <property type="component" value="Unassembled WGS sequence"/>
</dbReference>
<comment type="subcellular location">
    <subcellularLocation>
        <location evidence="1">Cell outer membrane</location>
        <topology evidence="1">Multi-pass membrane protein</topology>
    </subcellularLocation>
</comment>
<keyword evidence="5" id="KW-0812">Transmembrane</keyword>
<comment type="caution">
    <text evidence="15">The sequence shown here is derived from an EMBL/GenBank/DDBJ whole genome shotgun (WGS) entry which is preliminary data.</text>
</comment>
<proteinExistence type="inferred from homology"/>
<dbReference type="InterPro" id="IPR036942">
    <property type="entry name" value="Beta-barrel_TonB_sf"/>
</dbReference>
<evidence type="ECO:0000256" key="8">
    <source>
        <dbReference type="ARBA" id="ARBA00023077"/>
    </source>
</evidence>
<evidence type="ECO:0000256" key="10">
    <source>
        <dbReference type="ARBA" id="ARBA00023237"/>
    </source>
</evidence>
<evidence type="ECO:0000256" key="2">
    <source>
        <dbReference type="ARBA" id="ARBA00022448"/>
    </source>
</evidence>
<feature type="signal peptide" evidence="12">
    <location>
        <begin position="1"/>
        <end position="25"/>
    </location>
</feature>
<evidence type="ECO:0000256" key="6">
    <source>
        <dbReference type="ARBA" id="ARBA00023004"/>
    </source>
</evidence>
<dbReference type="InterPro" id="IPR039426">
    <property type="entry name" value="TonB-dep_rcpt-like"/>
</dbReference>
<feature type="chain" id="PRO_5002429432" evidence="12">
    <location>
        <begin position="26"/>
        <end position="883"/>
    </location>
</feature>
<evidence type="ECO:0000256" key="3">
    <source>
        <dbReference type="ARBA" id="ARBA00022452"/>
    </source>
</evidence>
<dbReference type="SUPFAM" id="SSF56935">
    <property type="entry name" value="Porins"/>
    <property type="match status" value="1"/>
</dbReference>
<dbReference type="Gene3D" id="2.40.170.20">
    <property type="entry name" value="TonB-dependent receptor, beta-barrel domain"/>
    <property type="match status" value="2"/>
</dbReference>
<dbReference type="InterPro" id="IPR012910">
    <property type="entry name" value="Plug_dom"/>
</dbReference>
<keyword evidence="2" id="KW-0813">Transport</keyword>
<evidence type="ECO:0000313" key="15">
    <source>
        <dbReference type="EMBL" id="GAO39112.1"/>
    </source>
</evidence>
<keyword evidence="12" id="KW-0732">Signal</keyword>
<reference evidence="15 16" key="1">
    <citation type="submission" date="2015-04" db="EMBL/GenBank/DDBJ databases">
        <title>Whole genome shotgun sequence of Sphingomonas changbaiensis NBRC 104936.</title>
        <authorList>
            <person name="Katano-Makiyama Y."/>
            <person name="Hosoyama A."/>
            <person name="Hashimoto M."/>
            <person name="Noguchi M."/>
            <person name="Tsuchikane K."/>
            <person name="Ohji S."/>
            <person name="Yamazoe A."/>
            <person name="Ichikawa N."/>
            <person name="Kimura A."/>
            <person name="Fujita N."/>
        </authorList>
    </citation>
    <scope>NUCLEOTIDE SEQUENCE [LARGE SCALE GENOMIC DNA]</scope>
    <source>
        <strain evidence="15 16">NBRC 104936</strain>
    </source>
</reference>
<evidence type="ECO:0000256" key="12">
    <source>
        <dbReference type="SAM" id="SignalP"/>
    </source>
</evidence>
<dbReference type="PANTHER" id="PTHR32552:SF81">
    <property type="entry name" value="TONB-DEPENDENT OUTER MEMBRANE RECEPTOR"/>
    <property type="match status" value="1"/>
</dbReference>
<dbReference type="GO" id="GO:0006826">
    <property type="term" value="P:iron ion transport"/>
    <property type="evidence" value="ECO:0007669"/>
    <property type="project" value="UniProtKB-KW"/>
</dbReference>
<dbReference type="STRING" id="1219043.SCH01S_25_00920"/>
<dbReference type="EMBL" id="BBWU01000025">
    <property type="protein sequence ID" value="GAO39112.1"/>
    <property type="molecule type" value="Genomic_DNA"/>
</dbReference>
<keyword evidence="9 11" id="KW-0472">Membrane</keyword>
<feature type="domain" description="TonB-dependent receptor plug" evidence="14">
    <location>
        <begin position="59"/>
        <end position="169"/>
    </location>
</feature>
<dbReference type="GO" id="GO:0009279">
    <property type="term" value="C:cell outer membrane"/>
    <property type="evidence" value="ECO:0007669"/>
    <property type="project" value="UniProtKB-SubCell"/>
</dbReference>
<dbReference type="AlphaFoldDB" id="A0A0E9MMV9"/>
<keyword evidence="15" id="KW-0675">Receptor</keyword>
<keyword evidence="10" id="KW-0998">Cell outer membrane</keyword>
<dbReference type="Pfam" id="PF07715">
    <property type="entry name" value="Plug"/>
    <property type="match status" value="1"/>
</dbReference>
<evidence type="ECO:0000256" key="7">
    <source>
        <dbReference type="ARBA" id="ARBA00023065"/>
    </source>
</evidence>
<keyword evidence="7" id="KW-0406">Ion transport</keyword>
<evidence type="ECO:0000256" key="11">
    <source>
        <dbReference type="RuleBase" id="RU003357"/>
    </source>
</evidence>
<dbReference type="RefSeq" id="WP_369385527.1">
    <property type="nucleotide sequence ID" value="NZ_BBWU01000025.1"/>
</dbReference>
<keyword evidence="16" id="KW-1185">Reference proteome</keyword>
<dbReference type="Pfam" id="PF00593">
    <property type="entry name" value="TonB_dep_Rec_b-barrel"/>
    <property type="match status" value="1"/>
</dbReference>
<accession>A0A0E9MMV9</accession>
<dbReference type="InterPro" id="IPR000531">
    <property type="entry name" value="Beta-barrel_TonB"/>
</dbReference>